<gene>
    <name evidence="1" type="ORF">ALEPTO_LOCUS5217</name>
</gene>
<dbReference type="AlphaFoldDB" id="A0A9N9ANA3"/>
<evidence type="ECO:0000313" key="2">
    <source>
        <dbReference type="Proteomes" id="UP000789508"/>
    </source>
</evidence>
<dbReference type="EMBL" id="CAJVPS010001414">
    <property type="protein sequence ID" value="CAG8536953.1"/>
    <property type="molecule type" value="Genomic_DNA"/>
</dbReference>
<keyword evidence="2" id="KW-1185">Reference proteome</keyword>
<dbReference type="GO" id="GO:0004497">
    <property type="term" value="F:monooxygenase activity"/>
    <property type="evidence" value="ECO:0007669"/>
    <property type="project" value="InterPro"/>
</dbReference>
<dbReference type="OrthoDB" id="1470350at2759"/>
<dbReference type="GO" id="GO:0005506">
    <property type="term" value="F:iron ion binding"/>
    <property type="evidence" value="ECO:0007669"/>
    <property type="project" value="InterPro"/>
</dbReference>
<feature type="non-terminal residue" evidence="1">
    <location>
        <position position="1"/>
    </location>
</feature>
<dbReference type="SUPFAM" id="SSF48264">
    <property type="entry name" value="Cytochrome P450"/>
    <property type="match status" value="1"/>
</dbReference>
<reference evidence="1" key="1">
    <citation type="submission" date="2021-06" db="EMBL/GenBank/DDBJ databases">
        <authorList>
            <person name="Kallberg Y."/>
            <person name="Tangrot J."/>
            <person name="Rosling A."/>
        </authorList>
    </citation>
    <scope>NUCLEOTIDE SEQUENCE</scope>
    <source>
        <strain evidence="1">FL130A</strain>
    </source>
</reference>
<protein>
    <submittedName>
        <fullName evidence="1">2984_t:CDS:1</fullName>
    </submittedName>
</protein>
<dbReference type="InterPro" id="IPR036396">
    <property type="entry name" value="Cyt_P450_sf"/>
</dbReference>
<organism evidence="1 2">
    <name type="scientific">Ambispora leptoticha</name>
    <dbReference type="NCBI Taxonomy" id="144679"/>
    <lineage>
        <taxon>Eukaryota</taxon>
        <taxon>Fungi</taxon>
        <taxon>Fungi incertae sedis</taxon>
        <taxon>Mucoromycota</taxon>
        <taxon>Glomeromycotina</taxon>
        <taxon>Glomeromycetes</taxon>
        <taxon>Archaeosporales</taxon>
        <taxon>Ambisporaceae</taxon>
        <taxon>Ambispora</taxon>
    </lineage>
</organism>
<dbReference type="Proteomes" id="UP000789508">
    <property type="component" value="Unassembled WGS sequence"/>
</dbReference>
<dbReference type="GO" id="GO:0016705">
    <property type="term" value="F:oxidoreductase activity, acting on paired donors, with incorporation or reduction of molecular oxygen"/>
    <property type="evidence" value="ECO:0007669"/>
    <property type="project" value="InterPro"/>
</dbReference>
<accession>A0A9N9ANA3</accession>
<comment type="caution">
    <text evidence="1">The sequence shown here is derived from an EMBL/GenBank/DDBJ whole genome shotgun (WGS) entry which is preliminary data.</text>
</comment>
<sequence>IEITPFILVIATTDEGSALKSEPTKLIYDLAKIHGEIFEIRVGLQRQIVLSSAELIEQLNVPSANGNFIIRYAYHEGLEAWGTDTGITFNQVGDLIERMEHYWKELGSDCVLDLNA</sequence>
<evidence type="ECO:0000313" key="1">
    <source>
        <dbReference type="EMBL" id="CAG8536953.1"/>
    </source>
</evidence>
<name>A0A9N9ANA3_9GLOM</name>
<proteinExistence type="predicted"/>
<dbReference type="GO" id="GO:0020037">
    <property type="term" value="F:heme binding"/>
    <property type="evidence" value="ECO:0007669"/>
    <property type="project" value="InterPro"/>
</dbReference>